<accession>A0ABD1NXY1</accession>
<feature type="compositionally biased region" description="Acidic residues" evidence="1">
    <location>
        <begin position="198"/>
        <end position="211"/>
    </location>
</feature>
<dbReference type="Proteomes" id="UP001604336">
    <property type="component" value="Unassembled WGS sequence"/>
</dbReference>
<protein>
    <submittedName>
        <fullName evidence="2">Uncharacterized protein</fullName>
    </submittedName>
</protein>
<proteinExistence type="predicted"/>
<evidence type="ECO:0000256" key="1">
    <source>
        <dbReference type="SAM" id="MobiDB-lite"/>
    </source>
</evidence>
<gene>
    <name evidence="2" type="ORF">Adt_46774</name>
</gene>
<dbReference type="AlphaFoldDB" id="A0ABD1NXY1"/>
<keyword evidence="3" id="KW-1185">Reference proteome</keyword>
<reference evidence="3" key="1">
    <citation type="submission" date="2024-07" db="EMBL/GenBank/DDBJ databases">
        <title>Two chromosome-level genome assemblies of Korean endemic species Abeliophyllum distichum and Forsythia ovata (Oleaceae).</title>
        <authorList>
            <person name="Jang H."/>
        </authorList>
    </citation>
    <scope>NUCLEOTIDE SEQUENCE [LARGE SCALE GENOMIC DNA]</scope>
</reference>
<name>A0ABD1NXY1_9LAMI</name>
<feature type="region of interest" description="Disordered" evidence="1">
    <location>
        <begin position="185"/>
        <end position="224"/>
    </location>
</feature>
<evidence type="ECO:0000313" key="3">
    <source>
        <dbReference type="Proteomes" id="UP001604336"/>
    </source>
</evidence>
<sequence length="288" mass="33078">MPSKCQRGKGYKHHLLTTRFHWKIALINAPILIGKTVDLASFTFEASSFHIKDYFVSMGWVSIVTLDEKAYLNLMKEFYQDMTYSPGLGITCMVKNKRIKITRTLIHSIIELEDCETYLYSQKNSSSSRRGYDLMILTKIFHHFEIYFRDEVVINPKPTDTINIHILKHMKIVKEDGQWVVKTKGFDTESEPSTLPFEDGEEMDEADDEENASPQSHPRDIPSSLVPSSFISSFSFTKDHYNILNGRIDSLTSTVESLQSMLQHVLIAKYALNSRFDTVFPPPPPPEN</sequence>
<organism evidence="2 3">
    <name type="scientific">Abeliophyllum distichum</name>
    <dbReference type="NCBI Taxonomy" id="126358"/>
    <lineage>
        <taxon>Eukaryota</taxon>
        <taxon>Viridiplantae</taxon>
        <taxon>Streptophyta</taxon>
        <taxon>Embryophyta</taxon>
        <taxon>Tracheophyta</taxon>
        <taxon>Spermatophyta</taxon>
        <taxon>Magnoliopsida</taxon>
        <taxon>eudicotyledons</taxon>
        <taxon>Gunneridae</taxon>
        <taxon>Pentapetalae</taxon>
        <taxon>asterids</taxon>
        <taxon>lamiids</taxon>
        <taxon>Lamiales</taxon>
        <taxon>Oleaceae</taxon>
        <taxon>Forsythieae</taxon>
        <taxon>Abeliophyllum</taxon>
    </lineage>
</organism>
<comment type="caution">
    <text evidence="2">The sequence shown here is derived from an EMBL/GenBank/DDBJ whole genome shotgun (WGS) entry which is preliminary data.</text>
</comment>
<evidence type="ECO:0000313" key="2">
    <source>
        <dbReference type="EMBL" id="KAL2456470.1"/>
    </source>
</evidence>
<dbReference type="EMBL" id="JBFOLK010000109">
    <property type="protein sequence ID" value="KAL2456470.1"/>
    <property type="molecule type" value="Genomic_DNA"/>
</dbReference>